<dbReference type="Gene3D" id="2.60.40.1610">
    <property type="entry name" value="Domain of unknown function DUF1254"/>
    <property type="match status" value="1"/>
</dbReference>
<dbReference type="STRING" id="264198.Reut_B5466"/>
<dbReference type="PANTHER" id="PTHR36509:SF2">
    <property type="entry name" value="BLL3101 PROTEIN"/>
    <property type="match status" value="1"/>
</dbReference>
<proteinExistence type="predicted"/>
<evidence type="ECO:0000313" key="3">
    <source>
        <dbReference type="EMBL" id="AAZ64811.1"/>
    </source>
</evidence>
<dbReference type="OrthoDB" id="547269at2"/>
<dbReference type="Pfam" id="PF06863">
    <property type="entry name" value="DUF1254"/>
    <property type="match status" value="1"/>
</dbReference>
<dbReference type="eggNOG" id="COG5361">
    <property type="taxonomic scope" value="Bacteria"/>
</dbReference>
<dbReference type="KEGG" id="reu:Reut_B5466"/>
<dbReference type="InterPro" id="IPR010621">
    <property type="entry name" value="DUF1214"/>
</dbReference>
<dbReference type="Pfam" id="PF06742">
    <property type="entry name" value="DUF1214"/>
    <property type="match status" value="1"/>
</dbReference>
<reference evidence="3" key="1">
    <citation type="submission" date="2005-08" db="EMBL/GenBank/DDBJ databases">
        <title>Complete sequence of chromosome 2 of Ralstonia eutropha JMP134.</title>
        <authorList>
            <person name="Copeland A."/>
            <person name="Lucas S."/>
            <person name="Lapidus A."/>
            <person name="Barry K."/>
            <person name="Detter J.C."/>
            <person name="Glavina T."/>
            <person name="Hammon N."/>
            <person name="Israni S."/>
            <person name="Pitluck S."/>
            <person name="Goltsman E."/>
            <person name="Martinez M."/>
            <person name="Schmutz J."/>
            <person name="Larimer F."/>
            <person name="Land M."/>
            <person name="Lykidis A."/>
            <person name="Richardson P."/>
        </authorList>
    </citation>
    <scope>NUCLEOTIDE SEQUENCE [LARGE SCALE GENOMIC DNA]</scope>
    <source>
        <strain evidence="3">JMP134</strain>
    </source>
</reference>
<dbReference type="InterPro" id="IPR010679">
    <property type="entry name" value="DUF1254"/>
</dbReference>
<sequence length="375" mass="40753">MPIHRRLSGLTSQGRGRRALAAHRINRPKGEKMKQRFRGVVASTLIGAAALTAHAQSAASVAVTVDNFARAESDRYFDRVVKRGALGRFMHARTLMPVEAQTVVRGNRDTLYSSAVFDLDAGPVTVSMPDAGHRYMSMSVFNEDHYVAAVHYGAGRYVLSKENVGTRYALVGVRTMVDPRSADDVRLAHAMQDAIAVSQPGGPGRFEIPAWNMASQDALRHALVTLGATVPDSRGMFGAPGKVDPVRHLVGSAIAWGGIPERDAFYLIVNPARNDGKTGYRLDVPRVPVDGFWSISVYNAAGYFEPNAQQAYTINNLTAKAGPDGAVSIRFGNCAPDTPNCLPTMPGWNYMVRFYLPHAEILDGRWKFPQAQAAS</sequence>
<name>Q46PX3_CUPPJ</name>
<evidence type="ECO:0000259" key="2">
    <source>
        <dbReference type="Pfam" id="PF06863"/>
    </source>
</evidence>
<evidence type="ECO:0008006" key="4">
    <source>
        <dbReference type="Google" id="ProtNLM"/>
    </source>
</evidence>
<dbReference type="SUPFAM" id="SSF160935">
    <property type="entry name" value="VPA0735-like"/>
    <property type="match status" value="1"/>
</dbReference>
<feature type="domain" description="DUF1254" evidence="2">
    <location>
        <begin position="88"/>
        <end position="173"/>
    </location>
</feature>
<dbReference type="EMBL" id="CP000091">
    <property type="protein sequence ID" value="AAZ64811.1"/>
    <property type="molecule type" value="Genomic_DNA"/>
</dbReference>
<dbReference type="PANTHER" id="PTHR36509">
    <property type="entry name" value="BLL3101 PROTEIN"/>
    <property type="match status" value="1"/>
</dbReference>
<evidence type="ECO:0000259" key="1">
    <source>
        <dbReference type="Pfam" id="PF06742"/>
    </source>
</evidence>
<dbReference type="InterPro" id="IPR037050">
    <property type="entry name" value="DUF1254_sf"/>
</dbReference>
<dbReference type="AlphaFoldDB" id="Q46PX3"/>
<dbReference type="InterPro" id="IPR037049">
    <property type="entry name" value="DUF1214_C_sf"/>
</dbReference>
<dbReference type="Gene3D" id="2.60.120.600">
    <property type="entry name" value="Domain of unknown function DUF1214, C-terminal domain"/>
    <property type="match status" value="1"/>
</dbReference>
<protein>
    <recommendedName>
        <fullName evidence="4">Carboxylesterase</fullName>
    </recommendedName>
</protein>
<organism evidence="3">
    <name type="scientific">Cupriavidus pinatubonensis (strain JMP 134 / LMG 1197)</name>
    <name type="common">Cupriavidus necator (strain JMP 134)</name>
    <dbReference type="NCBI Taxonomy" id="264198"/>
    <lineage>
        <taxon>Bacteria</taxon>
        <taxon>Pseudomonadati</taxon>
        <taxon>Pseudomonadota</taxon>
        <taxon>Betaproteobacteria</taxon>
        <taxon>Burkholderiales</taxon>
        <taxon>Burkholderiaceae</taxon>
        <taxon>Cupriavidus</taxon>
    </lineage>
</organism>
<feature type="domain" description="DUF1214" evidence="1">
    <location>
        <begin position="274"/>
        <end position="358"/>
    </location>
</feature>
<accession>Q46PX3</accession>
<gene>
    <name evidence="3" type="ordered locus">Reut_B5466</name>
</gene>
<dbReference type="HOGENOM" id="CLU_057994_1_0_4"/>